<proteinExistence type="predicted"/>
<dbReference type="InParanoid" id="A0A2T3AUG3"/>
<feature type="non-terminal residue" evidence="1">
    <location>
        <position position="56"/>
    </location>
</feature>
<accession>A0A2T3AUG3</accession>
<name>A0A2T3AUG3_AMORE</name>
<dbReference type="RefSeq" id="XP_024718304.1">
    <property type="nucleotide sequence ID" value="XM_024865498.1"/>
</dbReference>
<protein>
    <submittedName>
        <fullName evidence="1">Uncharacterized protein</fullName>
    </submittedName>
</protein>
<feature type="non-terminal residue" evidence="1">
    <location>
        <position position="1"/>
    </location>
</feature>
<gene>
    <name evidence="1" type="ORF">M430DRAFT_270148</name>
</gene>
<reference evidence="1 2" key="1">
    <citation type="journal article" date="2018" name="New Phytol.">
        <title>Comparative genomics and transcriptomics depict ericoid mycorrhizal fungi as versatile saprotrophs and plant mutualists.</title>
        <authorList>
            <person name="Martino E."/>
            <person name="Morin E."/>
            <person name="Grelet G.A."/>
            <person name="Kuo A."/>
            <person name="Kohler A."/>
            <person name="Daghino S."/>
            <person name="Barry K.W."/>
            <person name="Cichocki N."/>
            <person name="Clum A."/>
            <person name="Dockter R.B."/>
            <person name="Hainaut M."/>
            <person name="Kuo R.C."/>
            <person name="LaButti K."/>
            <person name="Lindahl B.D."/>
            <person name="Lindquist E.A."/>
            <person name="Lipzen A."/>
            <person name="Khouja H.R."/>
            <person name="Magnuson J."/>
            <person name="Murat C."/>
            <person name="Ohm R.A."/>
            <person name="Singer S.W."/>
            <person name="Spatafora J.W."/>
            <person name="Wang M."/>
            <person name="Veneault-Fourrey C."/>
            <person name="Henrissat B."/>
            <person name="Grigoriev I.V."/>
            <person name="Martin F.M."/>
            <person name="Perotto S."/>
        </authorList>
    </citation>
    <scope>NUCLEOTIDE SEQUENCE [LARGE SCALE GENOMIC DNA]</scope>
    <source>
        <strain evidence="1 2">ATCC 22711</strain>
    </source>
</reference>
<dbReference type="OrthoDB" id="3868412at2759"/>
<sequence length="56" mass="6527">ILYKFPNNSFPVTYDHRLKKIGHPVRSAILKLQIGRLVVGWVTTSEYLLLYVFSFS</sequence>
<evidence type="ECO:0000313" key="1">
    <source>
        <dbReference type="EMBL" id="PSS12306.1"/>
    </source>
</evidence>
<dbReference type="EMBL" id="KZ679015">
    <property type="protein sequence ID" value="PSS12306.1"/>
    <property type="molecule type" value="Genomic_DNA"/>
</dbReference>
<evidence type="ECO:0000313" key="2">
    <source>
        <dbReference type="Proteomes" id="UP000241818"/>
    </source>
</evidence>
<dbReference type="Proteomes" id="UP000241818">
    <property type="component" value="Unassembled WGS sequence"/>
</dbReference>
<dbReference type="AlphaFoldDB" id="A0A2T3AUG3"/>
<dbReference type="GeneID" id="36573579"/>
<keyword evidence="2" id="KW-1185">Reference proteome</keyword>
<organism evidence="1 2">
    <name type="scientific">Amorphotheca resinae ATCC 22711</name>
    <dbReference type="NCBI Taxonomy" id="857342"/>
    <lineage>
        <taxon>Eukaryota</taxon>
        <taxon>Fungi</taxon>
        <taxon>Dikarya</taxon>
        <taxon>Ascomycota</taxon>
        <taxon>Pezizomycotina</taxon>
        <taxon>Leotiomycetes</taxon>
        <taxon>Helotiales</taxon>
        <taxon>Amorphothecaceae</taxon>
        <taxon>Amorphotheca</taxon>
    </lineage>
</organism>